<comment type="caution">
    <text evidence="2">The sequence shown here is derived from an EMBL/GenBank/DDBJ whole genome shotgun (WGS) entry which is preliminary data.</text>
</comment>
<reference evidence="2 3" key="1">
    <citation type="submission" date="2019-05" db="EMBL/GenBank/DDBJ databases">
        <title>Another draft genome of Portunus trituberculatus and its Hox gene families provides insights of decapod evolution.</title>
        <authorList>
            <person name="Jeong J.-H."/>
            <person name="Song I."/>
            <person name="Kim S."/>
            <person name="Choi T."/>
            <person name="Kim D."/>
            <person name="Ryu S."/>
            <person name="Kim W."/>
        </authorList>
    </citation>
    <scope>NUCLEOTIDE SEQUENCE [LARGE SCALE GENOMIC DNA]</scope>
    <source>
        <tissue evidence="2">Muscle</tissue>
    </source>
</reference>
<organism evidence="2 3">
    <name type="scientific">Portunus trituberculatus</name>
    <name type="common">Swimming crab</name>
    <name type="synonym">Neptunus trituberculatus</name>
    <dbReference type="NCBI Taxonomy" id="210409"/>
    <lineage>
        <taxon>Eukaryota</taxon>
        <taxon>Metazoa</taxon>
        <taxon>Ecdysozoa</taxon>
        <taxon>Arthropoda</taxon>
        <taxon>Crustacea</taxon>
        <taxon>Multicrustacea</taxon>
        <taxon>Malacostraca</taxon>
        <taxon>Eumalacostraca</taxon>
        <taxon>Eucarida</taxon>
        <taxon>Decapoda</taxon>
        <taxon>Pleocyemata</taxon>
        <taxon>Brachyura</taxon>
        <taxon>Eubrachyura</taxon>
        <taxon>Portunoidea</taxon>
        <taxon>Portunidae</taxon>
        <taxon>Portuninae</taxon>
        <taxon>Portunus</taxon>
    </lineage>
</organism>
<name>A0A5B7CDR8_PORTR</name>
<accession>A0A5B7CDR8</accession>
<evidence type="ECO:0000313" key="3">
    <source>
        <dbReference type="Proteomes" id="UP000324222"/>
    </source>
</evidence>
<proteinExistence type="predicted"/>
<dbReference type="Proteomes" id="UP000324222">
    <property type="component" value="Unassembled WGS sequence"/>
</dbReference>
<protein>
    <submittedName>
        <fullName evidence="2">Uncharacterized protein</fullName>
    </submittedName>
</protein>
<keyword evidence="3" id="KW-1185">Reference proteome</keyword>
<gene>
    <name evidence="2" type="ORF">E2C01_000111</name>
</gene>
<feature type="transmembrane region" description="Helical" evidence="1">
    <location>
        <begin position="41"/>
        <end position="65"/>
    </location>
</feature>
<evidence type="ECO:0000313" key="2">
    <source>
        <dbReference type="EMBL" id="MPC07547.1"/>
    </source>
</evidence>
<keyword evidence="1" id="KW-1133">Transmembrane helix</keyword>
<sequence length="75" mass="8441">MQCWLRSIPTCSRHHRRQETKHPRPVHAHHSRQNFRACHTLVVVAVVVVVVVTGGTVVVVVVMVVRDTATRTPSN</sequence>
<dbReference type="EMBL" id="VSRR010000003">
    <property type="protein sequence ID" value="MPC07547.1"/>
    <property type="molecule type" value="Genomic_DNA"/>
</dbReference>
<keyword evidence="1" id="KW-0812">Transmembrane</keyword>
<evidence type="ECO:0000256" key="1">
    <source>
        <dbReference type="SAM" id="Phobius"/>
    </source>
</evidence>
<dbReference type="AlphaFoldDB" id="A0A5B7CDR8"/>
<keyword evidence="1" id="KW-0472">Membrane</keyword>